<evidence type="ECO:0000256" key="1">
    <source>
        <dbReference type="SAM" id="Phobius"/>
    </source>
</evidence>
<dbReference type="EMBL" id="FQUE01000021">
    <property type="protein sequence ID" value="SHF91265.1"/>
    <property type="molecule type" value="Genomic_DNA"/>
</dbReference>
<proteinExistence type="predicted"/>
<dbReference type="GO" id="GO:0043190">
    <property type="term" value="C:ATP-binding cassette (ABC) transporter complex"/>
    <property type="evidence" value="ECO:0007669"/>
    <property type="project" value="InterPro"/>
</dbReference>
<dbReference type="Proteomes" id="UP000183987">
    <property type="component" value="Unassembled WGS sequence"/>
</dbReference>
<dbReference type="STRING" id="366533.SAMN05444339_12112"/>
<reference evidence="3" key="1">
    <citation type="submission" date="2016-11" db="EMBL/GenBank/DDBJ databases">
        <authorList>
            <person name="Varghese N."/>
            <person name="Submissions S."/>
        </authorList>
    </citation>
    <scope>NUCLEOTIDE SEQUENCE [LARGE SCALE GENOMIC DNA]</scope>
    <source>
        <strain evidence="3">DSM 29326</strain>
    </source>
</reference>
<evidence type="ECO:0000313" key="3">
    <source>
        <dbReference type="Proteomes" id="UP000183987"/>
    </source>
</evidence>
<name>A0A1M5FID8_LOKAT</name>
<dbReference type="PANTHER" id="PTHR30188">
    <property type="entry name" value="ABC TRANSPORTER PERMEASE PROTEIN-RELATED"/>
    <property type="match status" value="1"/>
</dbReference>
<accession>A0A1M5FID8</accession>
<protein>
    <submittedName>
        <fullName evidence="2">Permease MlaE</fullName>
    </submittedName>
</protein>
<evidence type="ECO:0000313" key="2">
    <source>
        <dbReference type="EMBL" id="SHF91265.1"/>
    </source>
</evidence>
<dbReference type="AlphaFoldDB" id="A0A1M5FID8"/>
<dbReference type="GO" id="GO:0005548">
    <property type="term" value="F:phospholipid transporter activity"/>
    <property type="evidence" value="ECO:0007669"/>
    <property type="project" value="TreeGrafter"/>
</dbReference>
<dbReference type="InterPro" id="IPR030802">
    <property type="entry name" value="Permease_MalE"/>
</dbReference>
<keyword evidence="1" id="KW-1133">Transmembrane helix</keyword>
<sequence length="96" mass="10190">MPIGVKIACRLTSVVLAFRGSAQLHQFGAEIFVVYLISISVLRELGILLTAIIVAGRSGSAFTAAMGTMKMRGKSTPCAPSASIRSLCLSCRACWR</sequence>
<keyword evidence="3" id="KW-1185">Reference proteome</keyword>
<keyword evidence="1" id="KW-0812">Transmembrane</keyword>
<organism evidence="2 3">
    <name type="scientific">Loktanella atrilutea</name>
    <dbReference type="NCBI Taxonomy" id="366533"/>
    <lineage>
        <taxon>Bacteria</taxon>
        <taxon>Pseudomonadati</taxon>
        <taxon>Pseudomonadota</taxon>
        <taxon>Alphaproteobacteria</taxon>
        <taxon>Rhodobacterales</taxon>
        <taxon>Roseobacteraceae</taxon>
        <taxon>Loktanella</taxon>
    </lineage>
</organism>
<dbReference type="PANTHER" id="PTHR30188:SF3">
    <property type="entry name" value="ABC TRANSPORTER PERMEASE"/>
    <property type="match status" value="1"/>
</dbReference>
<dbReference type="Pfam" id="PF02405">
    <property type="entry name" value="MlaE"/>
    <property type="match status" value="1"/>
</dbReference>
<feature type="transmembrane region" description="Helical" evidence="1">
    <location>
        <begin position="32"/>
        <end position="56"/>
    </location>
</feature>
<keyword evidence="1" id="KW-0472">Membrane</keyword>
<gene>
    <name evidence="2" type="ORF">SAMN05444339_12112</name>
</gene>